<dbReference type="PANTHER" id="PTHR10039">
    <property type="entry name" value="AMELOGENIN"/>
    <property type="match status" value="1"/>
</dbReference>
<protein>
    <recommendedName>
        <fullName evidence="2">NACHT domain-containing protein</fullName>
    </recommendedName>
</protein>
<dbReference type="EMBL" id="JAACJO010000003">
    <property type="protein sequence ID" value="KAF5360722.1"/>
    <property type="molecule type" value="Genomic_DNA"/>
</dbReference>
<dbReference type="PROSITE" id="PS50837">
    <property type="entry name" value="NACHT"/>
    <property type="match status" value="1"/>
</dbReference>
<comment type="caution">
    <text evidence="3">The sequence shown here is derived from an EMBL/GenBank/DDBJ whole genome shotgun (WGS) entry which is preliminary data.</text>
</comment>
<dbReference type="Gene3D" id="3.40.50.300">
    <property type="entry name" value="P-loop containing nucleotide triphosphate hydrolases"/>
    <property type="match status" value="1"/>
</dbReference>
<dbReference type="SUPFAM" id="SSF52540">
    <property type="entry name" value="P-loop containing nucleoside triphosphate hydrolases"/>
    <property type="match status" value="1"/>
</dbReference>
<gene>
    <name evidence="3" type="ORF">D9756_004659</name>
</gene>
<dbReference type="InterPro" id="IPR056884">
    <property type="entry name" value="NPHP3-like_N"/>
</dbReference>
<proteinExistence type="predicted"/>
<keyword evidence="1" id="KW-0677">Repeat</keyword>
<evidence type="ECO:0000313" key="4">
    <source>
        <dbReference type="Proteomes" id="UP000559027"/>
    </source>
</evidence>
<feature type="domain" description="NACHT" evidence="2">
    <location>
        <begin position="87"/>
        <end position="240"/>
    </location>
</feature>
<dbReference type="Pfam" id="PF24883">
    <property type="entry name" value="NPHP3_N"/>
    <property type="match status" value="1"/>
</dbReference>
<dbReference type="PANTHER" id="PTHR10039:SF17">
    <property type="entry name" value="FUNGAL STAND N-TERMINAL GOODBYE DOMAIN-CONTAINING PROTEIN-RELATED"/>
    <property type="match status" value="1"/>
</dbReference>
<evidence type="ECO:0000256" key="1">
    <source>
        <dbReference type="ARBA" id="ARBA00022737"/>
    </source>
</evidence>
<dbReference type="InterPro" id="IPR027417">
    <property type="entry name" value="P-loop_NTPase"/>
</dbReference>
<dbReference type="OrthoDB" id="3040368at2759"/>
<dbReference type="AlphaFoldDB" id="A0A8H5G967"/>
<dbReference type="InterPro" id="IPR007111">
    <property type="entry name" value="NACHT_NTPase"/>
</dbReference>
<evidence type="ECO:0000259" key="2">
    <source>
        <dbReference type="PROSITE" id="PS50837"/>
    </source>
</evidence>
<name>A0A8H5G967_9AGAR</name>
<reference evidence="3 4" key="1">
    <citation type="journal article" date="2020" name="ISME J.">
        <title>Uncovering the hidden diversity of litter-decomposition mechanisms in mushroom-forming fungi.</title>
        <authorList>
            <person name="Floudas D."/>
            <person name="Bentzer J."/>
            <person name="Ahren D."/>
            <person name="Johansson T."/>
            <person name="Persson P."/>
            <person name="Tunlid A."/>
        </authorList>
    </citation>
    <scope>NUCLEOTIDE SEQUENCE [LARGE SCALE GENOMIC DNA]</scope>
    <source>
        <strain evidence="3 4">CBS 146.42</strain>
    </source>
</reference>
<dbReference type="Proteomes" id="UP000559027">
    <property type="component" value="Unassembled WGS sequence"/>
</dbReference>
<sequence>MGESLATSGGGFFQDAHNFTIYQPTIISNTTLPHDRNSIDLLVQNTIPGTTYDASERYPPPSCHPQTRLDISEYMQSWMHGCSREKKLLWLHGPAGVGKSAIMQTLAESEADSPKSILGATLFFSRRDKRNDPRRVFTTLAYQLAVKYPLYRRYVVDLLSNDPRVVEKSPLEQFKWFFVRPFVQQNLLQEAQETVLILLDGLDECNGEAAQRELVTLIGRFVLDNPTVPLIWVIASRPESHIQKAFSHPQVRNSYSALAVPINSTQGCADVEQYLRDKFDDIRLIYADCFPSTLPQWPSESDFLQIASRACGLFVFATTVIRFVEDENYGNPVSQLQAVLRAIEMAPSAGIEYNPFAALDILYTEIISSIPRQVLATTRKLLAFALVRYAPFGIACNWLGLTQADAYCALRKLQSILSIPPPEAVPHDGHLEVFHTSFLDYLLSPARSDSFSINEEEAWEGLSRAMVNVLLQSYNTVDSSVDVSRIELSWSYKEKTLDVQKELFEISLRWFLLFCEENRNLEAYVGNQLAGFFDDLDYGSLGNLLPQISDAGKICFVACNSPFRRILETRNIIQKTTVRSLDLNCLRSGKLASGQMLRRYGRGAPALRPAPTYLLEGIEEMAGPTCEDPYWKTRVLQHLVILLNIQPSPEVFLIGKGGKSCVLILESKDDYLWHYFFPYDQSLSSAVMS</sequence>
<organism evidence="3 4">
    <name type="scientific">Leucocoprinus leucothites</name>
    <dbReference type="NCBI Taxonomy" id="201217"/>
    <lineage>
        <taxon>Eukaryota</taxon>
        <taxon>Fungi</taxon>
        <taxon>Dikarya</taxon>
        <taxon>Basidiomycota</taxon>
        <taxon>Agaricomycotina</taxon>
        <taxon>Agaricomycetes</taxon>
        <taxon>Agaricomycetidae</taxon>
        <taxon>Agaricales</taxon>
        <taxon>Agaricineae</taxon>
        <taxon>Agaricaceae</taxon>
        <taxon>Leucocoprinus</taxon>
    </lineage>
</organism>
<keyword evidence="4" id="KW-1185">Reference proteome</keyword>
<accession>A0A8H5G967</accession>
<evidence type="ECO:0000313" key="3">
    <source>
        <dbReference type="EMBL" id="KAF5360722.1"/>
    </source>
</evidence>